<feature type="domain" description="Xylanolytic transcriptional activator regulatory" evidence="2">
    <location>
        <begin position="107"/>
        <end position="192"/>
    </location>
</feature>
<dbReference type="GO" id="GO:0003677">
    <property type="term" value="F:DNA binding"/>
    <property type="evidence" value="ECO:0007669"/>
    <property type="project" value="InterPro"/>
</dbReference>
<proteinExistence type="predicted"/>
<dbReference type="RefSeq" id="XP_056069421.1">
    <property type="nucleotide sequence ID" value="XM_056217865.1"/>
</dbReference>
<dbReference type="InterPro" id="IPR007219">
    <property type="entry name" value="XnlR_reg_dom"/>
</dbReference>
<dbReference type="EMBL" id="JAPEUX010000006">
    <property type="protein sequence ID" value="KAJ4350491.1"/>
    <property type="molecule type" value="Genomic_DNA"/>
</dbReference>
<dbReference type="Proteomes" id="UP001140513">
    <property type="component" value="Unassembled WGS sequence"/>
</dbReference>
<evidence type="ECO:0000256" key="1">
    <source>
        <dbReference type="ARBA" id="ARBA00023242"/>
    </source>
</evidence>
<evidence type="ECO:0000313" key="3">
    <source>
        <dbReference type="EMBL" id="KAJ4350491.1"/>
    </source>
</evidence>
<sequence>MDAISKTLDFNTIDIPTVFTISEDQQTRSEETSSNPSVQPVAFKYDWLIDLYYRDIHPAHPFVLPRRMYLEDRNVLPVYLKTAMAFMASHLSGSFEGLCEEAADQMFNSNVPDDIFKVQALLLLTLASFARFERDRGNKALTEACTLASSIGLSTNVSGEGQSAIHQESWRRTYWELYTITGLLSLITGKNVRTNCLEGLSLPGHCQEYDECHVSERKDLRTMGFRMSLEDGFKWSSFAYKVEATRILNSILERGEPDGALSDAEMQALSASITGFLFSLPEDKRTPITDNGGNDEVMSYEPWFDELTSQYMPPTMDLFNFMGPSLDSFNFLYQQ</sequence>
<gene>
    <name evidence="3" type="ORF">N0V89_009112</name>
</gene>
<dbReference type="OrthoDB" id="10067394at2759"/>
<dbReference type="GO" id="GO:0006351">
    <property type="term" value="P:DNA-templated transcription"/>
    <property type="evidence" value="ECO:0007669"/>
    <property type="project" value="InterPro"/>
</dbReference>
<accession>A0A9W8XJH0</accession>
<evidence type="ECO:0000313" key="4">
    <source>
        <dbReference type="Proteomes" id="UP001140513"/>
    </source>
</evidence>
<dbReference type="GeneID" id="80912642"/>
<dbReference type="PANTHER" id="PTHR47431:SF1">
    <property type="entry name" value="ZN(II)2CYS6 TRANSCRIPTION FACTOR (EUROFUNG)"/>
    <property type="match status" value="1"/>
</dbReference>
<dbReference type="Pfam" id="PF04082">
    <property type="entry name" value="Fungal_trans"/>
    <property type="match status" value="1"/>
</dbReference>
<protein>
    <recommendedName>
        <fullName evidence="2">Xylanolytic transcriptional activator regulatory domain-containing protein</fullName>
    </recommendedName>
</protein>
<keyword evidence="4" id="KW-1185">Reference proteome</keyword>
<name>A0A9W8XJH0_9PLEO</name>
<keyword evidence="1" id="KW-0539">Nucleus</keyword>
<dbReference type="AlphaFoldDB" id="A0A9W8XJH0"/>
<dbReference type="GO" id="GO:0008270">
    <property type="term" value="F:zinc ion binding"/>
    <property type="evidence" value="ECO:0007669"/>
    <property type="project" value="InterPro"/>
</dbReference>
<comment type="caution">
    <text evidence="3">The sequence shown here is derived from an EMBL/GenBank/DDBJ whole genome shotgun (WGS) entry which is preliminary data.</text>
</comment>
<evidence type="ECO:0000259" key="2">
    <source>
        <dbReference type="Pfam" id="PF04082"/>
    </source>
</evidence>
<organism evidence="3 4">
    <name type="scientific">Didymosphaeria variabile</name>
    <dbReference type="NCBI Taxonomy" id="1932322"/>
    <lineage>
        <taxon>Eukaryota</taxon>
        <taxon>Fungi</taxon>
        <taxon>Dikarya</taxon>
        <taxon>Ascomycota</taxon>
        <taxon>Pezizomycotina</taxon>
        <taxon>Dothideomycetes</taxon>
        <taxon>Pleosporomycetidae</taxon>
        <taxon>Pleosporales</taxon>
        <taxon>Massarineae</taxon>
        <taxon>Didymosphaeriaceae</taxon>
        <taxon>Didymosphaeria</taxon>
    </lineage>
</organism>
<dbReference type="PANTHER" id="PTHR47431">
    <property type="entry name" value="ZN(II)2CYS6 TRANSCRIPTION FACTOR (EUROFUNG)-RELATED"/>
    <property type="match status" value="1"/>
</dbReference>
<dbReference type="CDD" id="cd12148">
    <property type="entry name" value="fungal_TF_MHR"/>
    <property type="match status" value="1"/>
</dbReference>
<reference evidence="3" key="1">
    <citation type="submission" date="2022-10" db="EMBL/GenBank/DDBJ databases">
        <title>Tapping the CABI collections for fungal endophytes: first genome assemblies for Collariella, Neodidymelliopsis, Ascochyta clinopodiicola, Didymella pomorum, Didymosphaeria variabile, Neocosmospora piperis and Neocucurbitaria cava.</title>
        <authorList>
            <person name="Hill R."/>
        </authorList>
    </citation>
    <scope>NUCLEOTIDE SEQUENCE</scope>
    <source>
        <strain evidence="3">IMI 356815</strain>
    </source>
</reference>